<protein>
    <submittedName>
        <fullName evidence="2">Uncharacterized protein</fullName>
    </submittedName>
</protein>
<proteinExistence type="predicted"/>
<gene>
    <name evidence="2" type="ORF">MNBD_GAMMA17-999</name>
</gene>
<feature type="region of interest" description="Disordered" evidence="1">
    <location>
        <begin position="55"/>
        <end position="77"/>
    </location>
</feature>
<dbReference type="AlphaFoldDB" id="A0A3B1A8Z1"/>
<organism evidence="2">
    <name type="scientific">hydrothermal vent metagenome</name>
    <dbReference type="NCBI Taxonomy" id="652676"/>
    <lineage>
        <taxon>unclassified sequences</taxon>
        <taxon>metagenomes</taxon>
        <taxon>ecological metagenomes</taxon>
    </lineage>
</organism>
<evidence type="ECO:0000313" key="2">
    <source>
        <dbReference type="EMBL" id="VAW90214.1"/>
    </source>
</evidence>
<reference evidence="2" key="1">
    <citation type="submission" date="2018-06" db="EMBL/GenBank/DDBJ databases">
        <authorList>
            <person name="Zhirakovskaya E."/>
        </authorList>
    </citation>
    <scope>NUCLEOTIDE SEQUENCE</scope>
</reference>
<dbReference type="EMBL" id="UOFQ01000177">
    <property type="protein sequence ID" value="VAW90214.1"/>
    <property type="molecule type" value="Genomic_DNA"/>
</dbReference>
<sequence length="77" mass="9150">MTFEDQLNALIFFHLEEHTSARHLEDFMFFPARCIKVVMDEIIGSISRYHQKARPGRSYERKSMKPESKWRGCKSKA</sequence>
<accession>A0A3B1A8Z1</accession>
<name>A0A3B1A8Z1_9ZZZZ</name>
<feature type="compositionally biased region" description="Basic and acidic residues" evidence="1">
    <location>
        <begin position="57"/>
        <end position="70"/>
    </location>
</feature>
<evidence type="ECO:0000256" key="1">
    <source>
        <dbReference type="SAM" id="MobiDB-lite"/>
    </source>
</evidence>